<dbReference type="AlphaFoldDB" id="S8ERT8"/>
<dbReference type="InterPro" id="IPR027417">
    <property type="entry name" value="P-loop_NTPase"/>
</dbReference>
<evidence type="ECO:0000259" key="3">
    <source>
        <dbReference type="Pfam" id="PF00176"/>
    </source>
</evidence>
<dbReference type="Proteomes" id="UP000015241">
    <property type="component" value="Unassembled WGS sequence"/>
</dbReference>
<organism evidence="4 5">
    <name type="scientific">Fomitopsis schrenkii</name>
    <name type="common">Brown rot fungus</name>
    <dbReference type="NCBI Taxonomy" id="2126942"/>
    <lineage>
        <taxon>Eukaryota</taxon>
        <taxon>Fungi</taxon>
        <taxon>Dikarya</taxon>
        <taxon>Basidiomycota</taxon>
        <taxon>Agaricomycotina</taxon>
        <taxon>Agaricomycetes</taxon>
        <taxon>Polyporales</taxon>
        <taxon>Fomitopsis</taxon>
    </lineage>
</organism>
<dbReference type="InParanoid" id="S8ERT8"/>
<keyword evidence="5" id="KW-1185">Reference proteome</keyword>
<evidence type="ECO:0000256" key="2">
    <source>
        <dbReference type="ARBA" id="ARBA00022840"/>
    </source>
</evidence>
<evidence type="ECO:0000256" key="1">
    <source>
        <dbReference type="ARBA" id="ARBA00022741"/>
    </source>
</evidence>
<dbReference type="Gene3D" id="3.40.50.300">
    <property type="entry name" value="P-loop containing nucleotide triphosphate hydrolases"/>
    <property type="match status" value="1"/>
</dbReference>
<feature type="domain" description="SNF2 N-terminal" evidence="3">
    <location>
        <begin position="2"/>
        <end position="156"/>
    </location>
</feature>
<protein>
    <recommendedName>
        <fullName evidence="3">SNF2 N-terminal domain-containing protein</fullName>
    </recommendedName>
</protein>
<dbReference type="HOGENOM" id="CLU_1021384_0_0_1"/>
<dbReference type="OrthoDB" id="2803633at2759"/>
<reference evidence="4 5" key="1">
    <citation type="journal article" date="2012" name="Science">
        <title>The Paleozoic origin of enzymatic lignin decomposition reconstructed from 31 fungal genomes.</title>
        <authorList>
            <person name="Floudas D."/>
            <person name="Binder M."/>
            <person name="Riley R."/>
            <person name="Barry K."/>
            <person name="Blanchette R.A."/>
            <person name="Henrissat B."/>
            <person name="Martinez A.T."/>
            <person name="Otillar R."/>
            <person name="Spatafora J.W."/>
            <person name="Yadav J.S."/>
            <person name="Aerts A."/>
            <person name="Benoit I."/>
            <person name="Boyd A."/>
            <person name="Carlson A."/>
            <person name="Copeland A."/>
            <person name="Coutinho P.M."/>
            <person name="de Vries R.P."/>
            <person name="Ferreira P."/>
            <person name="Findley K."/>
            <person name="Foster B."/>
            <person name="Gaskell J."/>
            <person name="Glotzer D."/>
            <person name="Gorecki P."/>
            <person name="Heitman J."/>
            <person name="Hesse C."/>
            <person name="Hori C."/>
            <person name="Igarashi K."/>
            <person name="Jurgens J.A."/>
            <person name="Kallen N."/>
            <person name="Kersten P."/>
            <person name="Kohler A."/>
            <person name="Kuees U."/>
            <person name="Kumar T.K.A."/>
            <person name="Kuo A."/>
            <person name="LaButti K."/>
            <person name="Larrondo L.F."/>
            <person name="Lindquist E."/>
            <person name="Ling A."/>
            <person name="Lombard V."/>
            <person name="Lucas S."/>
            <person name="Lundell T."/>
            <person name="Martin R."/>
            <person name="McLaughlin D.J."/>
            <person name="Morgenstern I."/>
            <person name="Morin E."/>
            <person name="Murat C."/>
            <person name="Nagy L.G."/>
            <person name="Nolan M."/>
            <person name="Ohm R.A."/>
            <person name="Patyshakuliyeva A."/>
            <person name="Rokas A."/>
            <person name="Ruiz-Duenas F.J."/>
            <person name="Sabat G."/>
            <person name="Salamov A."/>
            <person name="Samejima M."/>
            <person name="Schmutz J."/>
            <person name="Slot J.C."/>
            <person name="St John F."/>
            <person name="Stenlid J."/>
            <person name="Sun H."/>
            <person name="Sun S."/>
            <person name="Syed K."/>
            <person name="Tsang A."/>
            <person name="Wiebenga A."/>
            <person name="Young D."/>
            <person name="Pisabarro A."/>
            <person name="Eastwood D.C."/>
            <person name="Martin F."/>
            <person name="Cullen D."/>
            <person name="Grigoriev I.V."/>
            <person name="Hibbett D.S."/>
        </authorList>
    </citation>
    <scope>NUCLEOTIDE SEQUENCE</scope>
    <source>
        <strain evidence="5">FP-58527</strain>
    </source>
</reference>
<feature type="non-terminal residue" evidence="4">
    <location>
        <position position="273"/>
    </location>
</feature>
<evidence type="ECO:0000313" key="4">
    <source>
        <dbReference type="EMBL" id="EPS92510.1"/>
    </source>
</evidence>
<keyword evidence="1" id="KW-0547">Nucleotide-binding</keyword>
<dbReference type="SUPFAM" id="SSF52540">
    <property type="entry name" value="P-loop containing nucleoside triphosphate hydrolases"/>
    <property type="match status" value="1"/>
</dbReference>
<dbReference type="GO" id="GO:0005524">
    <property type="term" value="F:ATP binding"/>
    <property type="evidence" value="ECO:0007669"/>
    <property type="project" value="InterPro"/>
</dbReference>
<dbReference type="InterPro" id="IPR000330">
    <property type="entry name" value="SNF2_N"/>
</dbReference>
<gene>
    <name evidence="4" type="ORF">FOMPIDRAFT_1137686</name>
</gene>
<dbReference type="Pfam" id="PF00176">
    <property type="entry name" value="SNF2-rel_dom"/>
    <property type="match status" value="1"/>
</dbReference>
<keyword evidence="2" id="KW-0067">ATP-binding</keyword>
<proteinExistence type="predicted"/>
<sequence>MIIVIPVSLVQQYKDEIRRYTKPNQVDIIPYTGYLMSRGNFWTSAWAASKQPAIRRIVLATTSAIDNDAAALWVQTKDKWCPPVVVNAPAEHDRVIKTTVFGQKWGTFVFDEVHAVRTFNRLYMAAAKLGDLADLRIGLSATPGITTPMDFMAIGRWLKLPAYSGVTGERVIEEAKKAIGKARREDNKALKAEEDGKDRVKALLRGKSGKYTAKFSDTVYTQVVGGMMKTVRDDFKGYVIRRTIESRDFDGEAISGLPPHHEALLMLRQAPEE</sequence>
<evidence type="ECO:0000313" key="5">
    <source>
        <dbReference type="Proteomes" id="UP000015241"/>
    </source>
</evidence>
<accession>S8ERT8</accession>
<dbReference type="EMBL" id="KE504520">
    <property type="protein sequence ID" value="EPS92510.1"/>
    <property type="molecule type" value="Genomic_DNA"/>
</dbReference>
<name>S8ERT8_FOMSC</name>